<dbReference type="RefSeq" id="WP_154740732.1">
    <property type="nucleotide sequence ID" value="NZ_WMBQ01000002.1"/>
</dbReference>
<name>A0A6I3KKK5_9HYPH</name>
<evidence type="ECO:0000313" key="1">
    <source>
        <dbReference type="EMBL" id="MTD96295.1"/>
    </source>
</evidence>
<reference evidence="1 2" key="1">
    <citation type="submission" date="2019-11" db="EMBL/GenBank/DDBJ databases">
        <title>Identification of a novel strain.</title>
        <authorList>
            <person name="Xu Q."/>
            <person name="Wang G."/>
        </authorList>
    </citation>
    <scope>NUCLEOTIDE SEQUENCE [LARGE SCALE GENOMIC DNA]</scope>
    <source>
        <strain evidence="2">xq</strain>
    </source>
</reference>
<dbReference type="EMBL" id="WMBQ01000002">
    <property type="protein sequence ID" value="MTD96295.1"/>
    <property type="molecule type" value="Genomic_DNA"/>
</dbReference>
<gene>
    <name evidence="1" type="ORF">GIW81_18295</name>
</gene>
<dbReference type="Proteomes" id="UP000440694">
    <property type="component" value="Unassembled WGS sequence"/>
</dbReference>
<dbReference type="AlphaFoldDB" id="A0A6I3KKK5"/>
<sequence>MHLIEILLPLRDADGEAFPAEYYDDLAQHLTDKFGGVTSFLRAPAEGRWHGGGATQREDIAVMEVMARSFDREWWAALKNELTAKFRQEELIVRCQMVELL</sequence>
<comment type="caution">
    <text evidence="1">The sequence shown here is derived from an EMBL/GenBank/DDBJ whole genome shotgun (WGS) entry which is preliminary data.</text>
</comment>
<accession>A0A6I3KKK5</accession>
<evidence type="ECO:0000313" key="2">
    <source>
        <dbReference type="Proteomes" id="UP000440694"/>
    </source>
</evidence>
<protein>
    <recommendedName>
        <fullName evidence="3">DUF1330 domain-containing protein</fullName>
    </recommendedName>
</protein>
<organism evidence="1 2">
    <name type="scientific">Hyphomicrobium album</name>
    <dbReference type="NCBI Taxonomy" id="2665159"/>
    <lineage>
        <taxon>Bacteria</taxon>
        <taxon>Pseudomonadati</taxon>
        <taxon>Pseudomonadota</taxon>
        <taxon>Alphaproteobacteria</taxon>
        <taxon>Hyphomicrobiales</taxon>
        <taxon>Hyphomicrobiaceae</taxon>
        <taxon>Hyphomicrobium</taxon>
    </lineage>
</organism>
<proteinExistence type="predicted"/>
<keyword evidence="2" id="KW-1185">Reference proteome</keyword>
<evidence type="ECO:0008006" key="3">
    <source>
        <dbReference type="Google" id="ProtNLM"/>
    </source>
</evidence>